<gene>
    <name evidence="3" type="ORF">FHX73_14559</name>
</gene>
<name>A0A561T7I9_9ACTN</name>
<feature type="transmembrane region" description="Helical" evidence="2">
    <location>
        <begin position="43"/>
        <end position="63"/>
    </location>
</feature>
<keyword evidence="2" id="KW-1133">Transmembrane helix</keyword>
<dbReference type="RefSeq" id="WP_145910310.1">
    <property type="nucleotide sequence ID" value="NZ_BAAAMZ010000007.1"/>
</dbReference>
<evidence type="ECO:0000256" key="1">
    <source>
        <dbReference type="SAM" id="MobiDB-lite"/>
    </source>
</evidence>
<keyword evidence="4" id="KW-1185">Reference proteome</keyword>
<protein>
    <submittedName>
        <fullName evidence="3">Uncharacterized protein</fullName>
    </submittedName>
</protein>
<proteinExistence type="predicted"/>
<dbReference type="Proteomes" id="UP000317940">
    <property type="component" value="Unassembled WGS sequence"/>
</dbReference>
<evidence type="ECO:0000313" key="3">
    <source>
        <dbReference type="EMBL" id="TWF83076.1"/>
    </source>
</evidence>
<organism evidence="3 4">
    <name type="scientific">Kitasatospora viridis</name>
    <dbReference type="NCBI Taxonomy" id="281105"/>
    <lineage>
        <taxon>Bacteria</taxon>
        <taxon>Bacillati</taxon>
        <taxon>Actinomycetota</taxon>
        <taxon>Actinomycetes</taxon>
        <taxon>Kitasatosporales</taxon>
        <taxon>Streptomycetaceae</taxon>
        <taxon>Kitasatospora</taxon>
    </lineage>
</organism>
<evidence type="ECO:0000313" key="4">
    <source>
        <dbReference type="Proteomes" id="UP000317940"/>
    </source>
</evidence>
<feature type="compositionally biased region" description="Basic residues" evidence="1">
    <location>
        <begin position="1"/>
        <end position="19"/>
    </location>
</feature>
<dbReference type="AlphaFoldDB" id="A0A561T7I9"/>
<keyword evidence="2" id="KW-0472">Membrane</keyword>
<keyword evidence="2" id="KW-0812">Transmembrane</keyword>
<feature type="region of interest" description="Disordered" evidence="1">
    <location>
        <begin position="1"/>
        <end position="40"/>
    </location>
</feature>
<dbReference type="EMBL" id="VIWT01000004">
    <property type="protein sequence ID" value="TWF83076.1"/>
    <property type="molecule type" value="Genomic_DNA"/>
</dbReference>
<evidence type="ECO:0000256" key="2">
    <source>
        <dbReference type="SAM" id="Phobius"/>
    </source>
</evidence>
<sequence length="64" mass="7159">MTVRHCGRRAHPARRRCTRYRPTLPTAPLQPPQPPPRARHRPAAVDLVLFTVVGAAAVFHLFLG</sequence>
<accession>A0A561T7I9</accession>
<reference evidence="3 4" key="1">
    <citation type="submission" date="2019-06" db="EMBL/GenBank/DDBJ databases">
        <title>Sequencing the genomes of 1000 actinobacteria strains.</title>
        <authorList>
            <person name="Klenk H.-P."/>
        </authorList>
    </citation>
    <scope>NUCLEOTIDE SEQUENCE [LARGE SCALE GENOMIC DNA]</scope>
    <source>
        <strain evidence="3 4">DSM 44826</strain>
    </source>
</reference>
<comment type="caution">
    <text evidence="3">The sequence shown here is derived from an EMBL/GenBank/DDBJ whole genome shotgun (WGS) entry which is preliminary data.</text>
</comment>